<evidence type="ECO:0000256" key="1">
    <source>
        <dbReference type="SAM" id="Phobius"/>
    </source>
</evidence>
<organism evidence="3 4">
    <name type="scientific">Nosema bombycis (strain CQ1 / CVCC 102059)</name>
    <name type="common">Microsporidian parasite</name>
    <name type="synonym">Pebrine of silkworm</name>
    <dbReference type="NCBI Taxonomy" id="578461"/>
    <lineage>
        <taxon>Eukaryota</taxon>
        <taxon>Fungi</taxon>
        <taxon>Fungi incertae sedis</taxon>
        <taxon>Microsporidia</taxon>
        <taxon>Nosematidae</taxon>
        <taxon>Nosema</taxon>
    </lineage>
</organism>
<dbReference type="HOGENOM" id="CLU_1603226_0_0_1"/>
<feature type="transmembrane region" description="Helical" evidence="1">
    <location>
        <begin position="97"/>
        <end position="121"/>
    </location>
</feature>
<keyword evidence="1" id="KW-0472">Membrane</keyword>
<name>R0M4Q7_NOSB1</name>
<dbReference type="EMBL" id="KB909195">
    <property type="protein sequence ID" value="EOB12969.1"/>
    <property type="molecule type" value="Genomic_DNA"/>
</dbReference>
<keyword evidence="1" id="KW-0812">Transmembrane</keyword>
<accession>R0M4Q7</accession>
<evidence type="ECO:0000256" key="2">
    <source>
        <dbReference type="SAM" id="SignalP"/>
    </source>
</evidence>
<feature type="transmembrane region" description="Helical" evidence="1">
    <location>
        <begin position="133"/>
        <end position="155"/>
    </location>
</feature>
<dbReference type="Proteomes" id="UP000016927">
    <property type="component" value="Unassembled WGS sequence"/>
</dbReference>
<evidence type="ECO:0000313" key="4">
    <source>
        <dbReference type="Proteomes" id="UP000016927"/>
    </source>
</evidence>
<dbReference type="AlphaFoldDB" id="R0M4Q7"/>
<sequence>MMLIFFIIFKVKTSSTNEPTLDSYTPNNGRLRSLVHVHRSNKDENDTPINAAEFELVDINPVTESEESNCNDNKTDCTTNLINRNDKSDEQTTNSFFYLWETFSCSFVLCCLILLTLVIIASYYCYGKNERGWGLLLTMAFILSMIILGAIISGIEKLKIRNQRVY</sequence>
<keyword evidence="2" id="KW-0732">Signal</keyword>
<gene>
    <name evidence="3" type="ORF">NBO_287g0003</name>
</gene>
<protein>
    <submittedName>
        <fullName evidence="3">Uncharacterized protein</fullName>
    </submittedName>
</protein>
<keyword evidence="1" id="KW-1133">Transmembrane helix</keyword>
<evidence type="ECO:0000313" key="3">
    <source>
        <dbReference type="EMBL" id="EOB12969.1"/>
    </source>
</evidence>
<feature type="chain" id="PRO_5004344996" evidence="2">
    <location>
        <begin position="17"/>
        <end position="166"/>
    </location>
</feature>
<dbReference type="VEuPathDB" id="MicrosporidiaDB:NBO_287g0003"/>
<feature type="signal peptide" evidence="2">
    <location>
        <begin position="1"/>
        <end position="16"/>
    </location>
</feature>
<keyword evidence="4" id="KW-1185">Reference proteome</keyword>
<proteinExistence type="predicted"/>
<reference evidence="3 4" key="1">
    <citation type="journal article" date="2013" name="BMC Genomics">
        <title>Comparative genomics of parasitic silkworm microsporidia reveal an association between genome expansion and host adaptation.</title>
        <authorList>
            <person name="Pan G."/>
            <person name="Xu J."/>
            <person name="Li T."/>
            <person name="Xia Q."/>
            <person name="Liu S.L."/>
            <person name="Zhang G."/>
            <person name="Li S."/>
            <person name="Li C."/>
            <person name="Liu H."/>
            <person name="Yang L."/>
            <person name="Liu T."/>
            <person name="Zhang X."/>
            <person name="Wu Z."/>
            <person name="Fan W."/>
            <person name="Dang X."/>
            <person name="Xiang H."/>
            <person name="Tao M."/>
            <person name="Li Y."/>
            <person name="Hu J."/>
            <person name="Li Z."/>
            <person name="Lin L."/>
            <person name="Luo J."/>
            <person name="Geng L."/>
            <person name="Wang L."/>
            <person name="Long M."/>
            <person name="Wan Y."/>
            <person name="He N."/>
            <person name="Zhang Z."/>
            <person name="Lu C."/>
            <person name="Keeling P.J."/>
            <person name="Wang J."/>
            <person name="Xiang Z."/>
            <person name="Zhou Z."/>
        </authorList>
    </citation>
    <scope>NUCLEOTIDE SEQUENCE [LARGE SCALE GENOMIC DNA]</scope>
    <source>
        <strain evidence="4">CQ1 / CVCC 102059</strain>
    </source>
</reference>